<feature type="compositionally biased region" description="Basic and acidic residues" evidence="1">
    <location>
        <begin position="1"/>
        <end position="17"/>
    </location>
</feature>
<name>A0A843WIB7_COLES</name>
<organism evidence="2 3">
    <name type="scientific">Colocasia esculenta</name>
    <name type="common">Wild taro</name>
    <name type="synonym">Arum esculentum</name>
    <dbReference type="NCBI Taxonomy" id="4460"/>
    <lineage>
        <taxon>Eukaryota</taxon>
        <taxon>Viridiplantae</taxon>
        <taxon>Streptophyta</taxon>
        <taxon>Embryophyta</taxon>
        <taxon>Tracheophyta</taxon>
        <taxon>Spermatophyta</taxon>
        <taxon>Magnoliopsida</taxon>
        <taxon>Liliopsida</taxon>
        <taxon>Araceae</taxon>
        <taxon>Aroideae</taxon>
        <taxon>Colocasieae</taxon>
        <taxon>Colocasia</taxon>
    </lineage>
</organism>
<protein>
    <submittedName>
        <fullName evidence="2">Uncharacterized protein</fullName>
    </submittedName>
</protein>
<evidence type="ECO:0000313" key="2">
    <source>
        <dbReference type="EMBL" id="MQM11233.1"/>
    </source>
</evidence>
<gene>
    <name evidence="2" type="ORF">Taro_044137</name>
</gene>
<sequence>MCADLMRDVRRPHEEKASTQSYLDPSGANIGDRTRLGGCSCTRSSLRGMTTTPGQSRARTGKTWSGLCPHRPALCPMVPPPTAVPYTATLAPYPGAYPAPVYAPPAVPPAYPGYPLAIAVAMPYPSYPPNPAAPYPPTRTYPPAGTYPPASASL</sequence>
<keyword evidence="3" id="KW-1185">Reference proteome</keyword>
<accession>A0A843WIB7</accession>
<comment type="caution">
    <text evidence="2">The sequence shown here is derived from an EMBL/GenBank/DDBJ whole genome shotgun (WGS) entry which is preliminary data.</text>
</comment>
<dbReference type="Proteomes" id="UP000652761">
    <property type="component" value="Unassembled WGS sequence"/>
</dbReference>
<proteinExistence type="predicted"/>
<evidence type="ECO:0000256" key="1">
    <source>
        <dbReference type="SAM" id="MobiDB-lite"/>
    </source>
</evidence>
<dbReference type="AlphaFoldDB" id="A0A843WIB7"/>
<dbReference type="EMBL" id="NMUH01004910">
    <property type="protein sequence ID" value="MQM11233.1"/>
    <property type="molecule type" value="Genomic_DNA"/>
</dbReference>
<evidence type="ECO:0000313" key="3">
    <source>
        <dbReference type="Proteomes" id="UP000652761"/>
    </source>
</evidence>
<feature type="region of interest" description="Disordered" evidence="1">
    <location>
        <begin position="1"/>
        <end position="29"/>
    </location>
</feature>
<reference evidence="2" key="1">
    <citation type="submission" date="2017-07" db="EMBL/GenBank/DDBJ databases">
        <title>Taro Niue Genome Assembly and Annotation.</title>
        <authorList>
            <person name="Atibalentja N."/>
            <person name="Keating K."/>
            <person name="Fields C.J."/>
        </authorList>
    </citation>
    <scope>NUCLEOTIDE SEQUENCE</scope>
    <source>
        <strain evidence="2">Niue_2</strain>
        <tissue evidence="2">Leaf</tissue>
    </source>
</reference>